<feature type="domain" description="BTB" evidence="2">
    <location>
        <begin position="27"/>
        <end position="96"/>
    </location>
</feature>
<evidence type="ECO:0000259" key="2">
    <source>
        <dbReference type="PROSITE" id="PS50097"/>
    </source>
</evidence>
<dbReference type="PROSITE" id="PS50097">
    <property type="entry name" value="BTB"/>
    <property type="match status" value="1"/>
</dbReference>
<feature type="region of interest" description="Disordered" evidence="1">
    <location>
        <begin position="524"/>
        <end position="616"/>
    </location>
</feature>
<dbReference type="InterPro" id="IPR000210">
    <property type="entry name" value="BTB/POZ_dom"/>
</dbReference>
<dbReference type="EMBL" id="CP026255">
    <property type="protein sequence ID" value="AWP12042.1"/>
    <property type="molecule type" value="Genomic_DNA"/>
</dbReference>
<feature type="compositionally biased region" description="Basic and acidic residues" evidence="1">
    <location>
        <begin position="673"/>
        <end position="702"/>
    </location>
</feature>
<evidence type="ECO:0000256" key="1">
    <source>
        <dbReference type="SAM" id="MobiDB-lite"/>
    </source>
</evidence>
<dbReference type="InterPro" id="IPR011333">
    <property type="entry name" value="SKP1/BTB/POZ_sf"/>
</dbReference>
<feature type="compositionally biased region" description="Basic residues" evidence="1">
    <location>
        <begin position="606"/>
        <end position="616"/>
    </location>
</feature>
<dbReference type="PANTHER" id="PTHR47639:SF1">
    <property type="entry name" value="BTB_POZ DOMAIN-CONTAINING PROTEIN 18"/>
    <property type="match status" value="1"/>
</dbReference>
<dbReference type="PANTHER" id="PTHR47639">
    <property type="entry name" value="BTB/POZ DOMAIN-CONTAINING PROTEIN 18"/>
    <property type="match status" value="1"/>
</dbReference>
<protein>
    <submittedName>
        <fullName evidence="3">Putative BTB/POZ domain-containing protein 18</fullName>
    </submittedName>
</protein>
<feature type="region of interest" description="Disordered" evidence="1">
    <location>
        <begin position="742"/>
        <end position="772"/>
    </location>
</feature>
<evidence type="ECO:0000313" key="3">
    <source>
        <dbReference type="EMBL" id="AWP12042.1"/>
    </source>
</evidence>
<feature type="compositionally biased region" description="Acidic residues" evidence="1">
    <location>
        <begin position="883"/>
        <end position="898"/>
    </location>
</feature>
<dbReference type="SUPFAM" id="SSF54695">
    <property type="entry name" value="POZ domain"/>
    <property type="match status" value="1"/>
</dbReference>
<feature type="compositionally biased region" description="Polar residues" evidence="1">
    <location>
        <begin position="550"/>
        <end position="576"/>
    </location>
</feature>
<feature type="region of interest" description="Disordered" evidence="1">
    <location>
        <begin position="796"/>
        <end position="828"/>
    </location>
</feature>
<feature type="region of interest" description="Disordered" evidence="1">
    <location>
        <begin position="873"/>
        <end position="898"/>
    </location>
</feature>
<accession>A0A2U9CAU8</accession>
<dbReference type="SMART" id="SM00225">
    <property type="entry name" value="BTB"/>
    <property type="match status" value="1"/>
</dbReference>
<evidence type="ECO:0000313" key="4">
    <source>
        <dbReference type="Proteomes" id="UP000246464"/>
    </source>
</evidence>
<sequence>MWRYQKPGFEALLLAELQRQQQCSQFCDTMLKAEGVSVPAHSCVVSAISPHVSSALSSTPAPPAGQSRLLEFQAIGACTLLHMVSLLYSGEMAGEGEKERQEAISAAAKLGIDGLVEVTRRDPVSFETTDMAALQGVGQTNSHYAPPQIPYIPITLVYPPENHTNPPSSAPATFMQDSAAAGLTSVAVVAPSYNSVPPSLQPVSTVCAADLKSCLIGFQGATRDAIEGEEWPEEQFQHFQGNIPGFISYFLNPDKEEGSCRGRAGRRRGARVARARRAGTGERRARRPRATTGGRGRGGMMQTVDGQEVWVGKQQKLFLQRCGGRSSRTGQGGGAAGRKLYLNSRDVLKSAEKCRSRRRRGKVWEFSPSGELLPLIDRGRGGGGGGGGGRMITRQQMTQLYNIHTLSNLSLQPSPSSVLQSPAAAYMLPAASLLHTTSLPPPALPPHEEQPEQIDRLLEEVMMGLDILPNNNNNSAPSSQPPISTRSSNCEVPVLQQHGEGGLNVMLDHFLQSFEQHIAGCGAREEEELDGESSTELHTVPDRRKKTKTRPITSNSPRPQNTHSTNPVVHSQTTELQRSDEAITPASASSPVTLKHAEETSGKVGPPRKRTYKRRRKRDYVFSLERVRVKVRKPVTTSDTKTKIIIDQGDKLLRQVAVVKLERRGLMPGRVTGQEHRCRGLEVKSPEKRKTSSSEKCPDDSSVKNPPELWNTKTYPIRSRLREAFVTDSLSFLQEPLLDKQQHYASSRKSRQKKNGQLLSSPSDGSSTPQVQLQPLEPCATNEQLEKNQERLLAEFPVLPEEEAEGPSGRGKKRRAESGGDTSDDATVAKRVCFEQMTEPTSETCTRSSEAADFVSEKATTRAEEVIDVESLMDEEAKSSSDEIIDVDGDTDGGTDLEDQTVNYHCRTVPTTSHSVRSPGSWEDEDVDVIGVPSPFHEPLIISWTEASDGDEEDGDEDEDEDIDVVGEKTDCAPSVVFASVNKGGLVN</sequence>
<proteinExistence type="predicted"/>
<feature type="compositionally biased region" description="Basic residues" evidence="1">
    <location>
        <begin position="263"/>
        <end position="277"/>
    </location>
</feature>
<feature type="region of interest" description="Disordered" evidence="1">
    <location>
        <begin position="841"/>
        <end position="860"/>
    </location>
</feature>
<dbReference type="GO" id="GO:0032968">
    <property type="term" value="P:positive regulation of transcription elongation by RNA polymerase II"/>
    <property type="evidence" value="ECO:0007669"/>
    <property type="project" value="InterPro"/>
</dbReference>
<dbReference type="Pfam" id="PF00651">
    <property type="entry name" value="BTB"/>
    <property type="match status" value="1"/>
</dbReference>
<dbReference type="Gene3D" id="3.30.710.10">
    <property type="entry name" value="Potassium Channel Kv1.1, Chain A"/>
    <property type="match status" value="1"/>
</dbReference>
<dbReference type="AlphaFoldDB" id="A0A2U9CAU8"/>
<dbReference type="InterPro" id="IPR042915">
    <property type="entry name" value="BTBD18"/>
</dbReference>
<feature type="region of interest" description="Disordered" evidence="1">
    <location>
        <begin position="468"/>
        <end position="487"/>
    </location>
</feature>
<feature type="compositionally biased region" description="Polar residues" evidence="1">
    <location>
        <begin position="755"/>
        <end position="772"/>
    </location>
</feature>
<feature type="region of interest" description="Disordered" evidence="1">
    <location>
        <begin position="671"/>
        <end position="711"/>
    </location>
</feature>
<keyword evidence="4" id="KW-1185">Reference proteome</keyword>
<organism evidence="3 4">
    <name type="scientific">Scophthalmus maximus</name>
    <name type="common">Turbot</name>
    <name type="synonym">Psetta maxima</name>
    <dbReference type="NCBI Taxonomy" id="52904"/>
    <lineage>
        <taxon>Eukaryota</taxon>
        <taxon>Metazoa</taxon>
        <taxon>Chordata</taxon>
        <taxon>Craniata</taxon>
        <taxon>Vertebrata</taxon>
        <taxon>Euteleostomi</taxon>
        <taxon>Actinopterygii</taxon>
        <taxon>Neopterygii</taxon>
        <taxon>Teleostei</taxon>
        <taxon>Neoteleostei</taxon>
        <taxon>Acanthomorphata</taxon>
        <taxon>Carangaria</taxon>
        <taxon>Pleuronectiformes</taxon>
        <taxon>Pleuronectoidei</taxon>
        <taxon>Scophthalmidae</taxon>
        <taxon>Scophthalmus</taxon>
    </lineage>
</organism>
<feature type="compositionally biased region" description="Low complexity" evidence="1">
    <location>
        <begin position="469"/>
        <end position="484"/>
    </location>
</feature>
<gene>
    <name evidence="3" type="ORF">SMAX5B_002473</name>
</gene>
<feature type="region of interest" description="Disordered" evidence="1">
    <location>
        <begin position="258"/>
        <end position="301"/>
    </location>
</feature>
<dbReference type="Proteomes" id="UP000246464">
    <property type="component" value="Chromosome 13"/>
</dbReference>
<reference evidence="3 4" key="1">
    <citation type="submission" date="2017-12" db="EMBL/GenBank/DDBJ databases">
        <title>Integrating genomic resources of turbot (Scophthalmus maximus) in depth evaluation of genetic and physical mapping variation across individuals.</title>
        <authorList>
            <person name="Martinez P."/>
        </authorList>
    </citation>
    <scope>NUCLEOTIDE SEQUENCE [LARGE SCALE GENOMIC DNA]</scope>
</reference>
<name>A0A2U9CAU8_SCOMX</name>